<dbReference type="FunFam" id="2.70.40.10:FF:000002">
    <property type="entry name" value="dUTP diphosphatase"/>
    <property type="match status" value="1"/>
</dbReference>
<gene>
    <name evidence="7 9" type="primary">dut</name>
    <name evidence="9" type="ORF">HZA66_25740</name>
</gene>
<dbReference type="InterPro" id="IPR033704">
    <property type="entry name" value="dUTPase_trimeric"/>
</dbReference>
<dbReference type="InterPro" id="IPR029054">
    <property type="entry name" value="dUTPase-like"/>
</dbReference>
<protein>
    <recommendedName>
        <fullName evidence="7">Deoxyuridine 5'-triphosphate nucleotidohydrolase</fullName>
        <shortName evidence="7">dUTPase</shortName>
        <ecNumber evidence="7">3.6.1.23</ecNumber>
    </recommendedName>
    <alternativeName>
        <fullName evidence="7">dUTP pyrophosphatase</fullName>
    </alternativeName>
</protein>
<feature type="binding site" evidence="7">
    <location>
        <begin position="72"/>
        <end position="74"/>
    </location>
    <ligand>
        <name>substrate</name>
    </ligand>
</feature>
<feature type="binding site" evidence="7">
    <location>
        <position position="85"/>
    </location>
    <ligand>
        <name>substrate</name>
    </ligand>
</feature>
<dbReference type="EMBL" id="JACRJB010000072">
    <property type="protein sequence ID" value="MBI5132855.1"/>
    <property type="molecule type" value="Genomic_DNA"/>
</dbReference>
<feature type="domain" description="dUTPase-like" evidence="8">
    <location>
        <begin position="19"/>
        <end position="151"/>
    </location>
</feature>
<keyword evidence="2 7" id="KW-0479">Metal-binding</keyword>
<evidence type="ECO:0000313" key="9">
    <source>
        <dbReference type="EMBL" id="MBI5132855.1"/>
    </source>
</evidence>
<evidence type="ECO:0000256" key="2">
    <source>
        <dbReference type="ARBA" id="ARBA00022723"/>
    </source>
</evidence>
<dbReference type="PANTHER" id="PTHR11241">
    <property type="entry name" value="DEOXYURIDINE 5'-TRIPHOSPHATE NUCLEOTIDOHYDROLASE"/>
    <property type="match status" value="1"/>
</dbReference>
<feature type="binding site" evidence="7">
    <location>
        <begin position="89"/>
        <end position="91"/>
    </location>
    <ligand>
        <name>substrate</name>
    </ligand>
</feature>
<dbReference type="HAMAP" id="MF_00116">
    <property type="entry name" value="dUTPase_bact"/>
    <property type="match status" value="1"/>
</dbReference>
<comment type="function">
    <text evidence="7">This enzyme is involved in nucleotide metabolism: it produces dUMP, the immediate precursor of thymidine nucleotides and it decreases the intracellular concentration of dUTP so that uracil cannot be incorporated into DNA.</text>
</comment>
<dbReference type="GO" id="GO:0000287">
    <property type="term" value="F:magnesium ion binding"/>
    <property type="evidence" value="ECO:0007669"/>
    <property type="project" value="UniProtKB-UniRule"/>
</dbReference>
<dbReference type="AlphaFoldDB" id="A0A933S391"/>
<evidence type="ECO:0000259" key="8">
    <source>
        <dbReference type="Pfam" id="PF00692"/>
    </source>
</evidence>
<dbReference type="InterPro" id="IPR036157">
    <property type="entry name" value="dUTPase-like_sf"/>
</dbReference>
<dbReference type="SUPFAM" id="SSF51283">
    <property type="entry name" value="dUTPase-like"/>
    <property type="match status" value="1"/>
</dbReference>
<dbReference type="Pfam" id="PF00692">
    <property type="entry name" value="dUTPase"/>
    <property type="match status" value="1"/>
</dbReference>
<evidence type="ECO:0000256" key="6">
    <source>
        <dbReference type="ARBA" id="ARBA00047686"/>
    </source>
</evidence>
<dbReference type="InterPro" id="IPR008181">
    <property type="entry name" value="dUTPase"/>
</dbReference>
<comment type="similarity">
    <text evidence="1 7">Belongs to the dUTPase family.</text>
</comment>
<evidence type="ECO:0000256" key="7">
    <source>
        <dbReference type="HAMAP-Rule" id="MF_00116"/>
    </source>
</evidence>
<evidence type="ECO:0000256" key="5">
    <source>
        <dbReference type="ARBA" id="ARBA00023080"/>
    </source>
</evidence>
<comment type="caution">
    <text evidence="7">Lacks conserved residue(s) required for the propagation of feature annotation.</text>
</comment>
<dbReference type="Proteomes" id="UP000782519">
    <property type="component" value="Unassembled WGS sequence"/>
</dbReference>
<comment type="pathway">
    <text evidence="7">Pyrimidine metabolism; dUMP biosynthesis; dUMP from dCTP (dUTP route): step 2/2.</text>
</comment>
<keyword evidence="5 7" id="KW-0546">Nucleotide metabolism</keyword>
<proteinExistence type="inferred from homology"/>
<comment type="caution">
    <text evidence="9">The sequence shown here is derived from an EMBL/GenBank/DDBJ whole genome shotgun (WGS) entry which is preliminary data.</text>
</comment>
<accession>A0A933S391</accession>
<dbReference type="Gene3D" id="2.70.40.10">
    <property type="match status" value="1"/>
</dbReference>
<evidence type="ECO:0000256" key="1">
    <source>
        <dbReference type="ARBA" id="ARBA00006581"/>
    </source>
</evidence>
<dbReference type="GO" id="GO:0004170">
    <property type="term" value="F:dUTP diphosphatase activity"/>
    <property type="evidence" value="ECO:0007669"/>
    <property type="project" value="UniProtKB-UniRule"/>
</dbReference>
<evidence type="ECO:0000256" key="4">
    <source>
        <dbReference type="ARBA" id="ARBA00022842"/>
    </source>
</evidence>
<reference evidence="9" key="1">
    <citation type="submission" date="2020-07" db="EMBL/GenBank/DDBJ databases">
        <title>Huge and variable diversity of episymbiotic CPR bacteria and DPANN archaea in groundwater ecosystems.</title>
        <authorList>
            <person name="He C.Y."/>
            <person name="Keren R."/>
            <person name="Whittaker M."/>
            <person name="Farag I.F."/>
            <person name="Doudna J."/>
            <person name="Cate J.H.D."/>
            <person name="Banfield J.F."/>
        </authorList>
    </citation>
    <scope>NUCLEOTIDE SEQUENCE</scope>
    <source>
        <strain evidence="9">NC_groundwater_1818_Pr3_B-0.1um_66_35</strain>
    </source>
</reference>
<keyword evidence="3 7" id="KW-0378">Hydrolase</keyword>
<comment type="cofactor">
    <cofactor evidence="7">
        <name>Mg(2+)</name>
        <dbReference type="ChEBI" id="CHEBI:18420"/>
    </cofactor>
</comment>
<evidence type="ECO:0000256" key="3">
    <source>
        <dbReference type="ARBA" id="ARBA00022801"/>
    </source>
</evidence>
<dbReference type="GO" id="GO:0006226">
    <property type="term" value="P:dUMP biosynthetic process"/>
    <property type="evidence" value="ECO:0007669"/>
    <property type="project" value="UniProtKB-UniRule"/>
</dbReference>
<dbReference type="NCBIfam" id="NF001862">
    <property type="entry name" value="PRK00601.1"/>
    <property type="match status" value="1"/>
</dbReference>
<dbReference type="PANTHER" id="PTHR11241:SF0">
    <property type="entry name" value="DEOXYURIDINE 5'-TRIPHOSPHATE NUCLEOTIDOHYDROLASE"/>
    <property type="match status" value="1"/>
</dbReference>
<dbReference type="GO" id="GO:0046081">
    <property type="term" value="P:dUTP catabolic process"/>
    <property type="evidence" value="ECO:0007669"/>
    <property type="project" value="InterPro"/>
</dbReference>
<sequence>MSASIAVEIKQLAHAEGLPLPAYQSAHAAGLDLCAANSADAPLLLAPGCHMLVPTGLSIALPVNYEAQVRPRSGLAAKHGVTVLNAPGTIDADYRGEIGVLLINHGAEPFTIRRGERIAQLIVAPVVRAELISVATLSETARGVGGFGSTGR</sequence>
<dbReference type="NCBIfam" id="TIGR00576">
    <property type="entry name" value="dut"/>
    <property type="match status" value="1"/>
</dbReference>
<comment type="catalytic activity">
    <reaction evidence="6 7">
        <text>dUTP + H2O = dUMP + diphosphate + H(+)</text>
        <dbReference type="Rhea" id="RHEA:10248"/>
        <dbReference type="ChEBI" id="CHEBI:15377"/>
        <dbReference type="ChEBI" id="CHEBI:15378"/>
        <dbReference type="ChEBI" id="CHEBI:33019"/>
        <dbReference type="ChEBI" id="CHEBI:61555"/>
        <dbReference type="ChEBI" id="CHEBI:246422"/>
        <dbReference type="EC" id="3.6.1.23"/>
    </reaction>
</comment>
<keyword evidence="4 7" id="KW-0460">Magnesium</keyword>
<name>A0A933S391_RHOPL</name>
<dbReference type="EC" id="3.6.1.23" evidence="7"/>
<evidence type="ECO:0000313" key="10">
    <source>
        <dbReference type="Proteomes" id="UP000782519"/>
    </source>
</evidence>
<dbReference type="CDD" id="cd07557">
    <property type="entry name" value="trimeric_dUTPase"/>
    <property type="match status" value="1"/>
</dbReference>
<organism evidence="9 10">
    <name type="scientific">Rhodopseudomonas palustris</name>
    <dbReference type="NCBI Taxonomy" id="1076"/>
    <lineage>
        <taxon>Bacteria</taxon>
        <taxon>Pseudomonadati</taxon>
        <taxon>Pseudomonadota</taxon>
        <taxon>Alphaproteobacteria</taxon>
        <taxon>Hyphomicrobiales</taxon>
        <taxon>Nitrobacteraceae</taxon>
        <taxon>Rhodopseudomonas</taxon>
    </lineage>
</organism>